<evidence type="ECO:0000256" key="13">
    <source>
        <dbReference type="ARBA" id="ARBA00023136"/>
    </source>
</evidence>
<keyword evidence="12" id="KW-0496">Mitochondrion</keyword>
<evidence type="ECO:0000256" key="10">
    <source>
        <dbReference type="ARBA" id="ARBA00022989"/>
    </source>
</evidence>
<gene>
    <name evidence="17" type="ORF">PHYSODRAFT_251417</name>
</gene>
<evidence type="ECO:0000256" key="12">
    <source>
        <dbReference type="ARBA" id="ARBA00023128"/>
    </source>
</evidence>
<dbReference type="STRING" id="1094619.G4Z7U0"/>
<dbReference type="GO" id="GO:0005741">
    <property type="term" value="C:mitochondrial outer membrane"/>
    <property type="evidence" value="ECO:0007669"/>
    <property type="project" value="UniProtKB-SubCell"/>
</dbReference>
<accession>G4Z7U0</accession>
<dbReference type="Gene3D" id="1.20.120.550">
    <property type="entry name" value="Membrane associated eicosanoid/glutathione metabolism-like domain"/>
    <property type="match status" value="1"/>
</dbReference>
<evidence type="ECO:0000256" key="14">
    <source>
        <dbReference type="ARBA" id="ARBA00038540"/>
    </source>
</evidence>
<comment type="catalytic activity">
    <reaction evidence="16">
        <text>RX + glutathione = an S-substituted glutathione + a halide anion + H(+)</text>
        <dbReference type="Rhea" id="RHEA:16437"/>
        <dbReference type="ChEBI" id="CHEBI:15378"/>
        <dbReference type="ChEBI" id="CHEBI:16042"/>
        <dbReference type="ChEBI" id="CHEBI:17792"/>
        <dbReference type="ChEBI" id="CHEBI:57925"/>
        <dbReference type="ChEBI" id="CHEBI:90779"/>
        <dbReference type="EC" id="2.5.1.18"/>
    </reaction>
    <physiologicalReaction direction="left-to-right" evidence="16">
        <dbReference type="Rhea" id="RHEA:16438"/>
    </physiologicalReaction>
</comment>
<name>G4Z7U0_PHYSP</name>
<dbReference type="PANTHER" id="PTHR10689">
    <property type="entry name" value="MICROSOMAL GLUTATHIONE S-TRANSFERASE 1"/>
    <property type="match status" value="1"/>
</dbReference>
<evidence type="ECO:0000256" key="15">
    <source>
        <dbReference type="ARBA" id="ARBA00039397"/>
    </source>
</evidence>
<keyword evidence="8" id="KW-1000">Mitochondrion outer membrane</keyword>
<comment type="similarity">
    <text evidence="4">Belongs to the MAPEG family.</text>
</comment>
<dbReference type="EMBL" id="JH159153">
    <property type="protein sequence ID" value="EGZ21843.1"/>
    <property type="molecule type" value="Genomic_DNA"/>
</dbReference>
<evidence type="ECO:0000256" key="6">
    <source>
        <dbReference type="ARBA" id="ARBA00022679"/>
    </source>
</evidence>
<evidence type="ECO:0000256" key="4">
    <source>
        <dbReference type="ARBA" id="ARBA00010459"/>
    </source>
</evidence>
<evidence type="ECO:0000256" key="5">
    <source>
        <dbReference type="ARBA" id="ARBA00012452"/>
    </source>
</evidence>
<comment type="function">
    <text evidence="1">Conjugation of reduced glutathione to a wide number of exogenous and endogenous hydrophobic electrophiles.</text>
</comment>
<keyword evidence="13" id="KW-0472">Membrane</keyword>
<dbReference type="GO" id="GO:0004364">
    <property type="term" value="F:glutathione transferase activity"/>
    <property type="evidence" value="ECO:0007669"/>
    <property type="project" value="UniProtKB-EC"/>
</dbReference>
<protein>
    <recommendedName>
        <fullName evidence="15">Microsomal glutathione S-transferase 1</fullName>
        <ecNumber evidence="5">2.5.1.18</ecNumber>
    </recommendedName>
</protein>
<evidence type="ECO:0000256" key="16">
    <source>
        <dbReference type="ARBA" id="ARBA00049385"/>
    </source>
</evidence>
<dbReference type="EC" id="2.5.1.18" evidence="5"/>
<proteinExistence type="inferred from homology"/>
<evidence type="ECO:0000256" key="11">
    <source>
        <dbReference type="ARBA" id="ARBA00022990"/>
    </source>
</evidence>
<dbReference type="InterPro" id="IPR001129">
    <property type="entry name" value="Membr-assoc_MAPEG"/>
</dbReference>
<dbReference type="InterPro" id="IPR023352">
    <property type="entry name" value="MAPEG-like_dom_sf"/>
</dbReference>
<comment type="subcellular location">
    <subcellularLocation>
        <location evidence="3">Endoplasmic reticulum membrane</location>
        <topology evidence="3">Multi-pass membrane protein</topology>
    </subcellularLocation>
    <subcellularLocation>
        <location evidence="2">Mitochondrion outer membrane</location>
    </subcellularLocation>
</comment>
<keyword evidence="18" id="KW-1185">Reference proteome</keyword>
<sequence length="160" mass="17489">MLSATSDVKVFALSASILYGRKAFAANTRMPENKKLVCNMGIKVDMDDKAVKAAVESEMRWKRIIQNDLESMPLAFVVFWGAITVGVNPNVTKTLMRAYTTARIGHTAVYSLGMPRARLACWMAGTFCIVAAAANGSQLVTCPMDIARLCATTRKFSLPF</sequence>
<dbReference type="Pfam" id="PF01124">
    <property type="entry name" value="MAPEG"/>
    <property type="match status" value="1"/>
</dbReference>
<keyword evidence="11" id="KW-0007">Acetylation</keyword>
<evidence type="ECO:0000256" key="8">
    <source>
        <dbReference type="ARBA" id="ARBA00022787"/>
    </source>
</evidence>
<dbReference type="InterPro" id="IPR040162">
    <property type="entry name" value="MGST1-like"/>
</dbReference>
<evidence type="ECO:0000256" key="9">
    <source>
        <dbReference type="ARBA" id="ARBA00022824"/>
    </source>
</evidence>
<keyword evidence="9" id="KW-0256">Endoplasmic reticulum</keyword>
<keyword evidence="7" id="KW-0812">Transmembrane</keyword>
<evidence type="ECO:0000256" key="7">
    <source>
        <dbReference type="ARBA" id="ARBA00022692"/>
    </source>
</evidence>
<comment type="subunit">
    <text evidence="14">Homotrimer; The trimer binds only one molecule of glutathione.</text>
</comment>
<dbReference type="Proteomes" id="UP000002640">
    <property type="component" value="Unassembled WGS sequence"/>
</dbReference>
<keyword evidence="10" id="KW-1133">Transmembrane helix</keyword>
<evidence type="ECO:0000256" key="2">
    <source>
        <dbReference type="ARBA" id="ARBA00004294"/>
    </source>
</evidence>
<dbReference type="KEGG" id="psoj:PHYSODRAFT_251417"/>
<dbReference type="GO" id="GO:0005789">
    <property type="term" value="C:endoplasmic reticulum membrane"/>
    <property type="evidence" value="ECO:0007669"/>
    <property type="project" value="UniProtKB-SubCell"/>
</dbReference>
<keyword evidence="6" id="KW-0808">Transferase</keyword>
<dbReference type="GeneID" id="20638150"/>
<organism evidence="17 18">
    <name type="scientific">Phytophthora sojae (strain P6497)</name>
    <name type="common">Soybean stem and root rot agent</name>
    <name type="synonym">Phytophthora megasperma f. sp. glycines</name>
    <dbReference type="NCBI Taxonomy" id="1094619"/>
    <lineage>
        <taxon>Eukaryota</taxon>
        <taxon>Sar</taxon>
        <taxon>Stramenopiles</taxon>
        <taxon>Oomycota</taxon>
        <taxon>Peronosporomycetes</taxon>
        <taxon>Peronosporales</taxon>
        <taxon>Peronosporaceae</taxon>
        <taxon>Phytophthora</taxon>
    </lineage>
</organism>
<dbReference type="SUPFAM" id="SSF161084">
    <property type="entry name" value="MAPEG domain-like"/>
    <property type="match status" value="1"/>
</dbReference>
<dbReference type="PANTHER" id="PTHR10689:SF6">
    <property type="entry name" value="MICROSOMAL GLUTATHIONE S-TRANSFERASE 1"/>
    <property type="match status" value="1"/>
</dbReference>
<dbReference type="InParanoid" id="G4Z7U0"/>
<evidence type="ECO:0000256" key="3">
    <source>
        <dbReference type="ARBA" id="ARBA00004477"/>
    </source>
</evidence>
<evidence type="ECO:0000313" key="17">
    <source>
        <dbReference type="EMBL" id="EGZ21843.1"/>
    </source>
</evidence>
<evidence type="ECO:0000256" key="1">
    <source>
        <dbReference type="ARBA" id="ARBA00003701"/>
    </source>
</evidence>
<reference evidence="17 18" key="1">
    <citation type="journal article" date="2006" name="Science">
        <title>Phytophthora genome sequences uncover evolutionary origins and mechanisms of pathogenesis.</title>
        <authorList>
            <person name="Tyler B.M."/>
            <person name="Tripathy S."/>
            <person name="Zhang X."/>
            <person name="Dehal P."/>
            <person name="Jiang R.H."/>
            <person name="Aerts A."/>
            <person name="Arredondo F.D."/>
            <person name="Baxter L."/>
            <person name="Bensasson D."/>
            <person name="Beynon J.L."/>
            <person name="Chapman J."/>
            <person name="Damasceno C.M."/>
            <person name="Dorrance A.E."/>
            <person name="Dou D."/>
            <person name="Dickerman A.W."/>
            <person name="Dubchak I.L."/>
            <person name="Garbelotto M."/>
            <person name="Gijzen M."/>
            <person name="Gordon S.G."/>
            <person name="Govers F."/>
            <person name="Grunwald N.J."/>
            <person name="Huang W."/>
            <person name="Ivors K.L."/>
            <person name="Jones R.W."/>
            <person name="Kamoun S."/>
            <person name="Krampis K."/>
            <person name="Lamour K.H."/>
            <person name="Lee M.K."/>
            <person name="McDonald W.H."/>
            <person name="Medina M."/>
            <person name="Meijer H.J."/>
            <person name="Nordberg E.K."/>
            <person name="Maclean D.J."/>
            <person name="Ospina-Giraldo M.D."/>
            <person name="Morris P.F."/>
            <person name="Phuntumart V."/>
            <person name="Putnam N.H."/>
            <person name="Rash S."/>
            <person name="Rose J.K."/>
            <person name="Sakihama Y."/>
            <person name="Salamov A.A."/>
            <person name="Savidor A."/>
            <person name="Scheuring C.F."/>
            <person name="Smith B.M."/>
            <person name="Sobral B.W."/>
            <person name="Terry A."/>
            <person name="Torto-Alalibo T.A."/>
            <person name="Win J."/>
            <person name="Xu Z."/>
            <person name="Zhang H."/>
            <person name="Grigoriev I.V."/>
            <person name="Rokhsar D.S."/>
            <person name="Boore J.L."/>
        </authorList>
    </citation>
    <scope>NUCLEOTIDE SEQUENCE [LARGE SCALE GENOMIC DNA]</scope>
    <source>
        <strain evidence="17 18">P6497</strain>
    </source>
</reference>
<dbReference type="AlphaFoldDB" id="G4Z7U0"/>
<evidence type="ECO:0000313" key="18">
    <source>
        <dbReference type="Proteomes" id="UP000002640"/>
    </source>
</evidence>
<dbReference type="RefSeq" id="XP_009524560.1">
    <property type="nucleotide sequence ID" value="XM_009526265.1"/>
</dbReference>